<dbReference type="Pfam" id="PF02909">
    <property type="entry name" value="TetR_C_1"/>
    <property type="match status" value="1"/>
</dbReference>
<dbReference type="OrthoDB" id="3614211at2"/>
<dbReference type="InterPro" id="IPR009057">
    <property type="entry name" value="Homeodomain-like_sf"/>
</dbReference>
<dbReference type="PANTHER" id="PTHR30055">
    <property type="entry name" value="HTH-TYPE TRANSCRIPTIONAL REGULATOR RUTR"/>
    <property type="match status" value="1"/>
</dbReference>
<dbReference type="InterPro" id="IPR036271">
    <property type="entry name" value="Tet_transcr_reg_TetR-rel_C_sf"/>
</dbReference>
<dbReference type="AlphaFoldDB" id="A0A3A4KNK8"/>
<feature type="domain" description="HTH tetR-type" evidence="5">
    <location>
        <begin position="24"/>
        <end position="84"/>
    </location>
</feature>
<dbReference type="Proteomes" id="UP000266677">
    <property type="component" value="Unassembled WGS sequence"/>
</dbReference>
<dbReference type="InterPro" id="IPR004111">
    <property type="entry name" value="Repressor_TetR_C"/>
</dbReference>
<dbReference type="GO" id="GO:0000976">
    <property type="term" value="F:transcription cis-regulatory region binding"/>
    <property type="evidence" value="ECO:0007669"/>
    <property type="project" value="TreeGrafter"/>
</dbReference>
<reference evidence="6 7" key="1">
    <citation type="submission" date="2018-09" db="EMBL/GenBank/DDBJ databases">
        <title>YIM PH21274 draft genome.</title>
        <authorList>
            <person name="Miao C."/>
        </authorList>
    </citation>
    <scope>NUCLEOTIDE SEQUENCE [LARGE SCALE GENOMIC DNA]</scope>
    <source>
        <strain evidence="6 7">YIM PH 21724</strain>
    </source>
</reference>
<dbReference type="InterPro" id="IPR001647">
    <property type="entry name" value="HTH_TetR"/>
</dbReference>
<evidence type="ECO:0000256" key="1">
    <source>
        <dbReference type="ARBA" id="ARBA00023015"/>
    </source>
</evidence>
<sequence>MPSPTAAELLWGQPERPKRGPKPALTVAGIVAEAITLADADGLANLSMQRLAERLGFTKMSLYRYVPGKAELIALMVDMGMGEPPDLAAAHADSTAEPWRGVLHRWAEAVFDTFVAHPWALEATLGIRPIGPNETAWAEVAVRALADTGLTGPEKLDTVALLSGHVRGLVQQVGAAGRDQMSERADGHLARLTSAAGESYPALAAALAEEAAAASGEGDALRFGIERILDGLGVLMARRR</sequence>
<dbReference type="InterPro" id="IPR050109">
    <property type="entry name" value="HTH-type_TetR-like_transc_reg"/>
</dbReference>
<dbReference type="PANTHER" id="PTHR30055:SF151">
    <property type="entry name" value="TRANSCRIPTIONAL REGULATORY PROTEIN"/>
    <property type="match status" value="1"/>
</dbReference>
<comment type="caution">
    <text evidence="6">The sequence shown here is derived from an EMBL/GenBank/DDBJ whole genome shotgun (WGS) entry which is preliminary data.</text>
</comment>
<dbReference type="PROSITE" id="PS50977">
    <property type="entry name" value="HTH_TETR_2"/>
    <property type="match status" value="1"/>
</dbReference>
<organism evidence="6 7">
    <name type="scientific">Nocardia panacis</name>
    <dbReference type="NCBI Taxonomy" id="2340916"/>
    <lineage>
        <taxon>Bacteria</taxon>
        <taxon>Bacillati</taxon>
        <taxon>Actinomycetota</taxon>
        <taxon>Actinomycetes</taxon>
        <taxon>Mycobacteriales</taxon>
        <taxon>Nocardiaceae</taxon>
        <taxon>Nocardia</taxon>
    </lineage>
</organism>
<evidence type="ECO:0000256" key="3">
    <source>
        <dbReference type="ARBA" id="ARBA00023163"/>
    </source>
</evidence>
<accession>A0A3A4KNK8</accession>
<dbReference type="GO" id="GO:0003700">
    <property type="term" value="F:DNA-binding transcription factor activity"/>
    <property type="evidence" value="ECO:0007669"/>
    <property type="project" value="TreeGrafter"/>
</dbReference>
<keyword evidence="2 4" id="KW-0238">DNA-binding</keyword>
<protein>
    <submittedName>
        <fullName evidence="6">TetR/AcrR family transcriptional regulator</fullName>
    </submittedName>
</protein>
<dbReference type="Gene3D" id="1.10.357.10">
    <property type="entry name" value="Tetracycline Repressor, domain 2"/>
    <property type="match status" value="1"/>
</dbReference>
<evidence type="ECO:0000313" key="7">
    <source>
        <dbReference type="Proteomes" id="UP000266677"/>
    </source>
</evidence>
<keyword evidence="7" id="KW-1185">Reference proteome</keyword>
<evidence type="ECO:0000259" key="5">
    <source>
        <dbReference type="PROSITE" id="PS50977"/>
    </source>
</evidence>
<dbReference type="Pfam" id="PF00440">
    <property type="entry name" value="TetR_N"/>
    <property type="match status" value="1"/>
</dbReference>
<evidence type="ECO:0000313" key="6">
    <source>
        <dbReference type="EMBL" id="RJO75814.1"/>
    </source>
</evidence>
<dbReference type="Gene3D" id="1.10.10.60">
    <property type="entry name" value="Homeodomain-like"/>
    <property type="match status" value="1"/>
</dbReference>
<gene>
    <name evidence="6" type="ORF">D5S18_13630</name>
</gene>
<dbReference type="EMBL" id="QZFU01000017">
    <property type="protein sequence ID" value="RJO75814.1"/>
    <property type="molecule type" value="Genomic_DNA"/>
</dbReference>
<proteinExistence type="predicted"/>
<keyword evidence="1" id="KW-0805">Transcription regulation</keyword>
<evidence type="ECO:0000256" key="2">
    <source>
        <dbReference type="ARBA" id="ARBA00023125"/>
    </source>
</evidence>
<dbReference type="RefSeq" id="WP_120040857.1">
    <property type="nucleotide sequence ID" value="NZ_QZFU01000017.1"/>
</dbReference>
<keyword evidence="3" id="KW-0804">Transcription</keyword>
<feature type="DNA-binding region" description="H-T-H motif" evidence="4">
    <location>
        <begin position="47"/>
        <end position="66"/>
    </location>
</feature>
<dbReference type="GO" id="GO:0045892">
    <property type="term" value="P:negative regulation of DNA-templated transcription"/>
    <property type="evidence" value="ECO:0007669"/>
    <property type="project" value="InterPro"/>
</dbReference>
<dbReference type="SUPFAM" id="SSF48498">
    <property type="entry name" value="Tetracyclin repressor-like, C-terminal domain"/>
    <property type="match status" value="1"/>
</dbReference>
<name>A0A3A4KNK8_9NOCA</name>
<evidence type="ECO:0000256" key="4">
    <source>
        <dbReference type="PROSITE-ProRule" id="PRU00335"/>
    </source>
</evidence>
<dbReference type="SUPFAM" id="SSF46689">
    <property type="entry name" value="Homeodomain-like"/>
    <property type="match status" value="1"/>
</dbReference>